<keyword evidence="17" id="KW-0333">Golgi apparatus</keyword>
<evidence type="ECO:0000256" key="13">
    <source>
        <dbReference type="PIRSR" id="PIRSR605027-1"/>
    </source>
</evidence>
<keyword evidence="10 14" id="KW-0464">Manganese</keyword>
<keyword evidence="20" id="KW-1185">Reference proteome</keyword>
<dbReference type="GO" id="GO:0000139">
    <property type="term" value="C:Golgi membrane"/>
    <property type="evidence" value="ECO:0007669"/>
    <property type="project" value="UniProtKB-SubCell"/>
</dbReference>
<evidence type="ECO:0000256" key="1">
    <source>
        <dbReference type="ARBA" id="ARBA00004606"/>
    </source>
</evidence>
<comment type="similarity">
    <text evidence="2 17">Belongs to the glycosyltransferase 43 family.</text>
</comment>
<comment type="caution">
    <text evidence="19">The sequence shown here is derived from an EMBL/GenBank/DDBJ whole genome shotgun (WGS) entry which is preliminary data.</text>
</comment>
<comment type="pathway">
    <text evidence="17">Protein modification; protein glycosylation.</text>
</comment>
<evidence type="ECO:0000256" key="4">
    <source>
        <dbReference type="ARBA" id="ARBA00022692"/>
    </source>
</evidence>
<dbReference type="Pfam" id="PF03360">
    <property type="entry name" value="Glyco_transf_43"/>
    <property type="match status" value="1"/>
</dbReference>
<proteinExistence type="inferred from homology"/>
<keyword evidence="5 14" id="KW-0479">Metal-binding</keyword>
<dbReference type="InterPro" id="IPR029044">
    <property type="entry name" value="Nucleotide-diphossugar_trans"/>
</dbReference>
<gene>
    <name evidence="19" type="ORF">QYF61_005537</name>
</gene>
<evidence type="ECO:0000256" key="2">
    <source>
        <dbReference type="ARBA" id="ARBA00007706"/>
    </source>
</evidence>
<dbReference type="PANTHER" id="PTHR10896">
    <property type="entry name" value="GALACTOSYLGALACTOSYLXYLOSYLPROTEIN 3-BETA-GLUCURONOSYLTRANSFERASE BETA-1,3-GLUCURONYLTRANSFERASE"/>
    <property type="match status" value="1"/>
</dbReference>
<keyword evidence="6 17" id="KW-0735">Signal-anchor</keyword>
<dbReference type="EC" id="2.4.1.135" evidence="17"/>
<evidence type="ECO:0000256" key="8">
    <source>
        <dbReference type="ARBA" id="ARBA00023136"/>
    </source>
</evidence>
<keyword evidence="9 16" id="KW-0325">Glycoprotein</keyword>
<evidence type="ECO:0000256" key="15">
    <source>
        <dbReference type="PIRSR" id="PIRSR605027-4"/>
    </source>
</evidence>
<evidence type="ECO:0000256" key="5">
    <source>
        <dbReference type="ARBA" id="ARBA00022723"/>
    </source>
</evidence>
<feature type="region of interest" description="Disordered" evidence="18">
    <location>
        <begin position="222"/>
        <end position="245"/>
    </location>
</feature>
<evidence type="ECO:0000256" key="6">
    <source>
        <dbReference type="ARBA" id="ARBA00022968"/>
    </source>
</evidence>
<dbReference type="Proteomes" id="UP001333110">
    <property type="component" value="Unassembled WGS sequence"/>
</dbReference>
<comment type="cofactor">
    <cofactor evidence="14 17">
        <name>Mn(2+)</name>
        <dbReference type="ChEBI" id="CHEBI:29035"/>
    </cofactor>
</comment>
<protein>
    <recommendedName>
        <fullName evidence="17">Galactosylgalactosylxylosylprotein 3-beta-glucuronosyltransferase</fullName>
        <ecNumber evidence="17">2.4.1.135</ecNumber>
    </recommendedName>
</protein>
<dbReference type="PANTHER" id="PTHR10896:SF65">
    <property type="entry name" value="GALACTOSYLGALACTOSYLXYLOSYLPROTEIN 3-BETA-GLUCURONOSYLTRANSFERASE 3"/>
    <property type="match status" value="1"/>
</dbReference>
<reference evidence="19 20" key="1">
    <citation type="journal article" date="2023" name="J. Hered.">
        <title>Chromosome-level genome of the wood stork (Mycteria americana) provides insight into avian chromosome evolution.</title>
        <authorList>
            <person name="Flamio R. Jr."/>
            <person name="Ramstad K.M."/>
        </authorList>
    </citation>
    <scope>NUCLEOTIDE SEQUENCE [LARGE SCALE GENOMIC DNA]</scope>
    <source>
        <strain evidence="19">JAX WOST 10</strain>
    </source>
</reference>
<dbReference type="AlphaFoldDB" id="A0AAN7MX03"/>
<keyword evidence="8" id="KW-0472">Membrane</keyword>
<evidence type="ECO:0000256" key="11">
    <source>
        <dbReference type="ARBA" id="ARBA00047979"/>
    </source>
</evidence>
<evidence type="ECO:0000256" key="10">
    <source>
        <dbReference type="ARBA" id="ARBA00023211"/>
    </source>
</evidence>
<keyword evidence="4" id="KW-0812">Transmembrane</keyword>
<dbReference type="GO" id="GO:0005975">
    <property type="term" value="P:carbohydrate metabolic process"/>
    <property type="evidence" value="ECO:0007669"/>
    <property type="project" value="TreeGrafter"/>
</dbReference>
<accession>A0AAN7MX03</accession>
<dbReference type="GO" id="GO:0006024">
    <property type="term" value="P:glycosaminoglycan biosynthetic process"/>
    <property type="evidence" value="ECO:0007669"/>
    <property type="project" value="UniProtKB-ARBA"/>
</dbReference>
<dbReference type="Gene3D" id="3.90.550.10">
    <property type="entry name" value="Spore Coat Polysaccharide Biosynthesis Protein SpsA, Chain A"/>
    <property type="match status" value="1"/>
</dbReference>
<organism evidence="19 20">
    <name type="scientific">Mycteria americana</name>
    <name type="common">Wood stork</name>
    <dbReference type="NCBI Taxonomy" id="33587"/>
    <lineage>
        <taxon>Eukaryota</taxon>
        <taxon>Metazoa</taxon>
        <taxon>Chordata</taxon>
        <taxon>Craniata</taxon>
        <taxon>Vertebrata</taxon>
        <taxon>Euteleostomi</taxon>
        <taxon>Archelosauria</taxon>
        <taxon>Archosauria</taxon>
        <taxon>Dinosauria</taxon>
        <taxon>Saurischia</taxon>
        <taxon>Theropoda</taxon>
        <taxon>Coelurosauria</taxon>
        <taxon>Aves</taxon>
        <taxon>Neognathae</taxon>
        <taxon>Neoaves</taxon>
        <taxon>Aequornithes</taxon>
        <taxon>Ciconiiformes</taxon>
        <taxon>Ciconiidae</taxon>
        <taxon>Mycteria</taxon>
    </lineage>
</organism>
<comment type="catalytic activity">
    <reaction evidence="11 17">
        <text>3-O-(beta-D-galactosyl-(1-&gt;3)-beta-D-galactosyl-(1-&gt;4)-beta-D-xylosyl)-L-seryl-[protein] + UDP-alpha-D-glucuronate = 3-O-(beta-D-GlcA-(1-&gt;3)-beta-D-Gal-(1-&gt;3)-beta-D-Gal-(1-&gt;4)-beta-D-Xyl)-L-seryl-[protein] + UDP + H(+)</text>
        <dbReference type="Rhea" id="RHEA:24168"/>
        <dbReference type="Rhea" id="RHEA-COMP:12571"/>
        <dbReference type="Rhea" id="RHEA-COMP:12573"/>
        <dbReference type="ChEBI" id="CHEBI:15378"/>
        <dbReference type="ChEBI" id="CHEBI:58052"/>
        <dbReference type="ChEBI" id="CHEBI:58223"/>
        <dbReference type="ChEBI" id="CHEBI:132090"/>
        <dbReference type="ChEBI" id="CHEBI:132093"/>
        <dbReference type="EC" id="2.4.1.135"/>
    </reaction>
</comment>
<feature type="glycosylation site" description="N-linked (GlcNAc...) asparagine" evidence="16">
    <location>
        <position position="210"/>
    </location>
</feature>
<evidence type="ECO:0000313" key="19">
    <source>
        <dbReference type="EMBL" id="KAK4805492.1"/>
    </source>
</evidence>
<feature type="compositionally biased region" description="Pro residues" evidence="18">
    <location>
        <begin position="65"/>
        <end position="76"/>
    </location>
</feature>
<evidence type="ECO:0000256" key="16">
    <source>
        <dbReference type="PIRSR" id="PIRSR605027-6"/>
    </source>
</evidence>
<evidence type="ECO:0000256" key="17">
    <source>
        <dbReference type="RuleBase" id="RU363127"/>
    </source>
</evidence>
<comment type="subunit">
    <text evidence="12">Homodimer; disulfide-linked. Interacts with PXYLP1; the interaction increases the 2-phosphoxylose phosphatase activity of PXYLP1 during completion of linkage region formation in a B3GAT3-mediated manner.</text>
</comment>
<evidence type="ECO:0000313" key="20">
    <source>
        <dbReference type="Proteomes" id="UP001333110"/>
    </source>
</evidence>
<evidence type="ECO:0000256" key="12">
    <source>
        <dbReference type="ARBA" id="ARBA00065147"/>
    </source>
</evidence>
<feature type="binding site" evidence="14">
    <location>
        <position position="109"/>
    </location>
    <ligand>
        <name>Mn(2+)</name>
        <dbReference type="ChEBI" id="CHEBI:29035"/>
    </ligand>
</feature>
<evidence type="ECO:0000256" key="7">
    <source>
        <dbReference type="ARBA" id="ARBA00022989"/>
    </source>
</evidence>
<feature type="active site" description="Proton donor/acceptor" evidence="13">
    <location>
        <position position="191"/>
    </location>
</feature>
<evidence type="ECO:0000256" key="3">
    <source>
        <dbReference type="ARBA" id="ARBA00022679"/>
    </source>
</evidence>
<sequence length="245" mass="26959">MTPLSPPQPPLLPPPPRPVQKAELVRLSQTLLHVRALHWVVVEDAAAPTALRGALHPPERRDPPRASPPPRGPPWLRPRGVEQRNRALQWLRETRAPGESGVVYFADDDNTYSLRLFEEHPWRGRLAGGAGGGPAFRAAAGGGGRVVGFHTAWKPERPFPLDMAGFAVGLPLLLARPAARFDPQAERGYLESSLLGGLVSPAELEPKADNCTQVLVWHTRTEKPKLRQEEQLQREGRGSDPHIEV</sequence>
<comment type="subcellular location">
    <subcellularLocation>
        <location evidence="17">Golgi apparatus membrane</location>
        <topology evidence="17">Single-pass type II membrane protein</topology>
    </subcellularLocation>
    <subcellularLocation>
        <location evidence="1">Membrane</location>
        <topology evidence="1">Single-pass type II membrane protein</topology>
    </subcellularLocation>
</comment>
<dbReference type="GO" id="GO:0050650">
    <property type="term" value="P:chondroitin sulfate proteoglycan biosynthetic process"/>
    <property type="evidence" value="ECO:0007669"/>
    <property type="project" value="TreeGrafter"/>
</dbReference>
<dbReference type="FunFam" id="3.90.550.10:FF:000044">
    <property type="entry name" value="Galactosylgalactosylxylosylprotein 3-beta-glucuronosyltransferase"/>
    <property type="match status" value="1"/>
</dbReference>
<keyword evidence="7" id="KW-1133">Transmembrane helix</keyword>
<keyword evidence="3 17" id="KW-0808">Transferase</keyword>
<dbReference type="InterPro" id="IPR005027">
    <property type="entry name" value="Glyco_trans_43"/>
</dbReference>
<evidence type="ECO:0000256" key="18">
    <source>
        <dbReference type="SAM" id="MobiDB-lite"/>
    </source>
</evidence>
<feature type="region of interest" description="Disordered" evidence="18">
    <location>
        <begin position="52"/>
        <end position="80"/>
    </location>
</feature>
<dbReference type="EMBL" id="JAUNZN010000085">
    <property type="protein sequence ID" value="KAK4805492.1"/>
    <property type="molecule type" value="Genomic_DNA"/>
</dbReference>
<dbReference type="GO" id="GO:0046872">
    <property type="term" value="F:metal ion binding"/>
    <property type="evidence" value="ECO:0007669"/>
    <property type="project" value="UniProtKB-KW"/>
</dbReference>
<dbReference type="GO" id="GO:0015018">
    <property type="term" value="F:galactosylgalactosylxylosylprotein 3-beta-glucuronosyltransferase activity"/>
    <property type="evidence" value="ECO:0007669"/>
    <property type="project" value="UniProtKB-UniRule"/>
</dbReference>
<name>A0AAN7MX03_MYCAM</name>
<evidence type="ECO:0000256" key="14">
    <source>
        <dbReference type="PIRSR" id="PIRSR605027-3"/>
    </source>
</evidence>
<evidence type="ECO:0000256" key="9">
    <source>
        <dbReference type="ARBA" id="ARBA00023180"/>
    </source>
</evidence>
<dbReference type="SUPFAM" id="SSF53448">
    <property type="entry name" value="Nucleotide-diphospho-sugar transferases"/>
    <property type="match status" value="1"/>
</dbReference>
<feature type="site" description="Interaction with galactose moiety of substrate glycoprotein" evidence="15">
    <location>
        <position position="228"/>
    </location>
</feature>